<sequence length="139" mass="15672">MLLLVLSAIFCTTLSTALDIPDGMATDMMKEVTGCIDKTKIDFELLLKLKEGVFEDNPKVKEFLVCLYKNLGGFNGNNELQTDFIKQKMQMVSGESKIVDEIVKKCVIQKKTPEETAFECSKCVYNALPEEEKKSMKET</sequence>
<dbReference type="GO" id="GO:0005615">
    <property type="term" value="C:extracellular space"/>
    <property type="evidence" value="ECO:0007669"/>
    <property type="project" value="TreeGrafter"/>
</dbReference>
<gene>
    <name evidence="6" type="ORF">PHYEVI_LOCUS6748</name>
</gene>
<keyword evidence="7" id="KW-1185">Reference proteome</keyword>
<dbReference type="GO" id="GO:0007608">
    <property type="term" value="P:sensory perception of smell"/>
    <property type="evidence" value="ECO:0007669"/>
    <property type="project" value="TreeGrafter"/>
</dbReference>
<feature type="chain" id="PRO_5040198203" evidence="5">
    <location>
        <begin position="18"/>
        <end position="139"/>
    </location>
</feature>
<protein>
    <submittedName>
        <fullName evidence="6">Uncharacterized protein</fullName>
    </submittedName>
</protein>
<dbReference type="Proteomes" id="UP001153712">
    <property type="component" value="Chromosome 3"/>
</dbReference>
<dbReference type="SMART" id="SM00708">
    <property type="entry name" value="PhBP"/>
    <property type="match status" value="1"/>
</dbReference>
<dbReference type="CDD" id="cd23992">
    <property type="entry name" value="PBP_GOBP"/>
    <property type="match status" value="1"/>
</dbReference>
<name>A0A9N9XMZ9_PHYSR</name>
<keyword evidence="3" id="KW-0964">Secreted</keyword>
<dbReference type="Gene3D" id="1.10.238.20">
    <property type="entry name" value="Pheromone/general odorant binding protein domain"/>
    <property type="match status" value="1"/>
</dbReference>
<dbReference type="GO" id="GO:0005549">
    <property type="term" value="F:odorant binding"/>
    <property type="evidence" value="ECO:0007669"/>
    <property type="project" value="InterPro"/>
</dbReference>
<evidence type="ECO:0000256" key="1">
    <source>
        <dbReference type="ARBA" id="ARBA00004613"/>
    </source>
</evidence>
<dbReference type="Pfam" id="PF01395">
    <property type="entry name" value="PBP_GOBP"/>
    <property type="match status" value="1"/>
</dbReference>
<accession>A0A9N9XMZ9</accession>
<evidence type="ECO:0000313" key="7">
    <source>
        <dbReference type="Proteomes" id="UP001153712"/>
    </source>
</evidence>
<evidence type="ECO:0000256" key="5">
    <source>
        <dbReference type="SAM" id="SignalP"/>
    </source>
</evidence>
<dbReference type="OrthoDB" id="6693014at2759"/>
<dbReference type="PANTHER" id="PTHR11857:SF43">
    <property type="entry name" value="GEO07291P1-RELATED"/>
    <property type="match status" value="1"/>
</dbReference>
<evidence type="ECO:0000256" key="3">
    <source>
        <dbReference type="ARBA" id="ARBA00022525"/>
    </source>
</evidence>
<dbReference type="SUPFAM" id="SSF47565">
    <property type="entry name" value="Insect pheromone/odorant-binding proteins"/>
    <property type="match status" value="1"/>
</dbReference>
<feature type="signal peptide" evidence="5">
    <location>
        <begin position="1"/>
        <end position="17"/>
    </location>
</feature>
<dbReference type="PANTHER" id="PTHR11857">
    <property type="entry name" value="ODORANT BINDING PROTEIN-RELATED"/>
    <property type="match status" value="1"/>
</dbReference>
<evidence type="ECO:0000313" key="6">
    <source>
        <dbReference type="EMBL" id="CAG9860395.1"/>
    </source>
</evidence>
<keyword evidence="4 5" id="KW-0732">Signal</keyword>
<evidence type="ECO:0000256" key="2">
    <source>
        <dbReference type="ARBA" id="ARBA00008098"/>
    </source>
</evidence>
<organism evidence="6 7">
    <name type="scientific">Phyllotreta striolata</name>
    <name type="common">Striped flea beetle</name>
    <name type="synonym">Crioceris striolata</name>
    <dbReference type="NCBI Taxonomy" id="444603"/>
    <lineage>
        <taxon>Eukaryota</taxon>
        <taxon>Metazoa</taxon>
        <taxon>Ecdysozoa</taxon>
        <taxon>Arthropoda</taxon>
        <taxon>Hexapoda</taxon>
        <taxon>Insecta</taxon>
        <taxon>Pterygota</taxon>
        <taxon>Neoptera</taxon>
        <taxon>Endopterygota</taxon>
        <taxon>Coleoptera</taxon>
        <taxon>Polyphaga</taxon>
        <taxon>Cucujiformia</taxon>
        <taxon>Chrysomeloidea</taxon>
        <taxon>Chrysomelidae</taxon>
        <taxon>Galerucinae</taxon>
        <taxon>Alticini</taxon>
        <taxon>Phyllotreta</taxon>
    </lineage>
</organism>
<proteinExistence type="inferred from homology"/>
<comment type="similarity">
    <text evidence="2">Belongs to the PBP/GOBP family.</text>
</comment>
<dbReference type="EMBL" id="OU900096">
    <property type="protein sequence ID" value="CAG9860395.1"/>
    <property type="molecule type" value="Genomic_DNA"/>
</dbReference>
<dbReference type="InterPro" id="IPR006170">
    <property type="entry name" value="PBP/GOBP"/>
</dbReference>
<dbReference type="AlphaFoldDB" id="A0A9N9XMZ9"/>
<dbReference type="InterPro" id="IPR036728">
    <property type="entry name" value="PBP_GOBP_sf"/>
</dbReference>
<reference evidence="6" key="1">
    <citation type="submission" date="2022-01" db="EMBL/GenBank/DDBJ databases">
        <authorList>
            <person name="King R."/>
        </authorList>
    </citation>
    <scope>NUCLEOTIDE SEQUENCE</scope>
</reference>
<comment type="subcellular location">
    <subcellularLocation>
        <location evidence="1">Secreted</location>
    </subcellularLocation>
</comment>
<evidence type="ECO:0000256" key="4">
    <source>
        <dbReference type="ARBA" id="ARBA00022729"/>
    </source>
</evidence>